<dbReference type="PANTHER" id="PTHR11835:SF60">
    <property type="entry name" value="ISOCITRATE DEHYDROGENASE [NAD] SUBUNIT, MITOCHONDRIAL"/>
    <property type="match status" value="1"/>
</dbReference>
<dbReference type="AlphaFoldDB" id="A0A6J2UED6"/>
<dbReference type="PANTHER" id="PTHR11835">
    <property type="entry name" value="DECARBOXYLATING DEHYDROGENASES-ISOCITRATE, ISOPROPYLMALATE, TARTRATE"/>
    <property type="match status" value="1"/>
</dbReference>
<evidence type="ECO:0000313" key="5">
    <source>
        <dbReference type="RefSeq" id="XP_030385492.1"/>
    </source>
</evidence>
<comment type="similarity">
    <text evidence="1">Belongs to the isocitrate and isopropylmalate dehydrogenases family.</text>
</comment>
<evidence type="ECO:0000313" key="4">
    <source>
        <dbReference type="Proteomes" id="UP000504634"/>
    </source>
</evidence>
<keyword evidence="4" id="KW-1185">Reference proteome</keyword>
<sequence length="390" mass="43646">MLRQLKSVRCMASLLHPIRRDFSDSVFQSGFDSAAIKGDVGPAPTYRVPQAKYGGITFVTLLTGQTIIGKQGASYMKGLLHSARVPVGMHQISDEQEADYFNSVLRNHAAVHIDIIHDAAEKRKALKICNDLDLYMFMTRIRTFPGFNCRFPDVDIQLITQNNMGNYLELEYSPVRGVVEALRVVTEQGIDRVLRFAFEATRRAKRKRMTLVHLRDEWPVTDGVMVDAALQLQRCEYTDIEVEPLDLGECVGRLILSPGCFDVLVTNDRYATFMATICSAVCGGATLFSAVEIGDEHAVFKPLQTKLSLTNYQFLSPYGIISTCVDLLYHLGHSACAEAMWTEMLRTMKDGVKTVEFGGRDTGEYVVCNLVNRLRCKRFGDKSTAEANNN</sequence>
<dbReference type="GO" id="GO:0006102">
    <property type="term" value="P:isocitrate metabolic process"/>
    <property type="evidence" value="ECO:0007669"/>
    <property type="project" value="TreeGrafter"/>
</dbReference>
<dbReference type="Proteomes" id="UP000504634">
    <property type="component" value="Unplaced"/>
</dbReference>
<evidence type="ECO:0000259" key="3">
    <source>
        <dbReference type="SMART" id="SM01329"/>
    </source>
</evidence>
<reference evidence="5" key="1">
    <citation type="submission" date="2025-08" db="UniProtKB">
        <authorList>
            <consortium name="RefSeq"/>
        </authorList>
    </citation>
    <scope>IDENTIFICATION</scope>
    <source>
        <strain evidence="5">11010-0011.00</strain>
        <tissue evidence="5">Whole body</tissue>
    </source>
</reference>
<dbReference type="SUPFAM" id="SSF53659">
    <property type="entry name" value="Isocitrate/Isopropylmalate dehydrogenase-like"/>
    <property type="match status" value="1"/>
</dbReference>
<dbReference type="Gene3D" id="3.40.718.10">
    <property type="entry name" value="Isopropylmalate Dehydrogenase"/>
    <property type="match status" value="1"/>
</dbReference>
<keyword evidence="2" id="KW-0816">Tricarboxylic acid cycle</keyword>
<dbReference type="OrthoDB" id="7929748at2759"/>
<dbReference type="Pfam" id="PF00180">
    <property type="entry name" value="Iso_dh"/>
    <property type="match status" value="1"/>
</dbReference>
<organism evidence="4 5">
    <name type="scientific">Drosophila lebanonensis</name>
    <name type="common">Fruit fly</name>
    <name type="synonym">Scaptodrosophila lebanonensis</name>
    <dbReference type="NCBI Taxonomy" id="7225"/>
    <lineage>
        <taxon>Eukaryota</taxon>
        <taxon>Metazoa</taxon>
        <taxon>Ecdysozoa</taxon>
        <taxon>Arthropoda</taxon>
        <taxon>Hexapoda</taxon>
        <taxon>Insecta</taxon>
        <taxon>Pterygota</taxon>
        <taxon>Neoptera</taxon>
        <taxon>Endopterygota</taxon>
        <taxon>Diptera</taxon>
        <taxon>Brachycera</taxon>
        <taxon>Muscomorpha</taxon>
        <taxon>Ephydroidea</taxon>
        <taxon>Drosophilidae</taxon>
        <taxon>Scaptodrosophila</taxon>
    </lineage>
</organism>
<proteinExistence type="inferred from homology"/>
<protein>
    <submittedName>
        <fullName evidence="5">Isocitrate dehydrogenase [NAD] subunit 1, mitochondrial</fullName>
    </submittedName>
</protein>
<dbReference type="InterPro" id="IPR024084">
    <property type="entry name" value="IsoPropMal-DH-like_dom"/>
</dbReference>
<feature type="domain" description="Isopropylmalate dehydrogenase-like" evidence="3">
    <location>
        <begin position="25"/>
        <end position="366"/>
    </location>
</feature>
<dbReference type="GO" id="GO:0005739">
    <property type="term" value="C:mitochondrion"/>
    <property type="evidence" value="ECO:0007669"/>
    <property type="project" value="TreeGrafter"/>
</dbReference>
<accession>A0A6J2UED6</accession>
<gene>
    <name evidence="5" type="primary">LOC115632468</name>
</gene>
<evidence type="ECO:0000256" key="1">
    <source>
        <dbReference type="ARBA" id="ARBA00007769"/>
    </source>
</evidence>
<dbReference type="SMART" id="SM01329">
    <property type="entry name" value="Iso_dh"/>
    <property type="match status" value="1"/>
</dbReference>
<evidence type="ECO:0000256" key="2">
    <source>
        <dbReference type="ARBA" id="ARBA00022532"/>
    </source>
</evidence>
<dbReference type="GeneID" id="115632468"/>
<dbReference type="RefSeq" id="XP_030385492.1">
    <property type="nucleotide sequence ID" value="XM_030529632.1"/>
</dbReference>
<name>A0A6J2UED6_DROLE</name>
<dbReference type="GO" id="GO:0006099">
    <property type="term" value="P:tricarboxylic acid cycle"/>
    <property type="evidence" value="ECO:0007669"/>
    <property type="project" value="UniProtKB-KW"/>
</dbReference>